<keyword evidence="5" id="KW-1185">Reference proteome</keyword>
<sequence>MHKGFYAFIVFSAGACYGILSTFVKTAYAAGLTLADVSGMQCLFGMLFLWLSAILTVRRIPSFFQILSLAAIGIPMALTTIFYYHSLESLSASLAVVFLFQSIWMGTAAESLIFKKLPEKKQLLSIILCLTGTLLSAGFLDEGADFSFSSGMVWGLLSALSYTAMMCASSLLGKGIAPALKGALMSTGDTLLTFLLLPPVFLLDFSSWPLLLPYGFLLGIFGVALPPFLLAWGMPHVGPGLGSVLAASELPVALVMALLVLGESITPIQWAGIFLIGAGIVAGNIKNS</sequence>
<feature type="transmembrane region" description="Helical" evidence="2">
    <location>
        <begin position="211"/>
        <end position="232"/>
    </location>
</feature>
<dbReference type="InterPro" id="IPR037185">
    <property type="entry name" value="EmrE-like"/>
</dbReference>
<proteinExistence type="inferred from homology"/>
<evidence type="ECO:0000256" key="1">
    <source>
        <dbReference type="ARBA" id="ARBA00007362"/>
    </source>
</evidence>
<keyword evidence="2" id="KW-1133">Transmembrane helix</keyword>
<feature type="transmembrane region" description="Helical" evidence="2">
    <location>
        <begin position="123"/>
        <end position="140"/>
    </location>
</feature>
<name>H1D1H5_9FIRM</name>
<keyword evidence="2" id="KW-0472">Membrane</keyword>
<reference evidence="4 5" key="1">
    <citation type="submission" date="2011-11" db="EMBL/GenBank/DDBJ databases">
        <title>The Genome Sequence of Dialister succinatiphilus YIT 11850.</title>
        <authorList>
            <consortium name="The Broad Institute Genome Sequencing Platform"/>
            <person name="Earl A."/>
            <person name="Ward D."/>
            <person name="Feldgarden M."/>
            <person name="Gevers D."/>
            <person name="Morotomi M."/>
            <person name="Young S.K."/>
            <person name="Zeng Q."/>
            <person name="Gargeya S."/>
            <person name="Fitzgerald M."/>
            <person name="Haas B."/>
            <person name="Abouelleil A."/>
            <person name="Alvarado L."/>
            <person name="Arachchi H.M."/>
            <person name="Berlin A."/>
            <person name="Brown A."/>
            <person name="Chapman S.B."/>
            <person name="Dunbar C."/>
            <person name="Gearin G."/>
            <person name="Goldberg J."/>
            <person name="Griggs A."/>
            <person name="Gujja S."/>
            <person name="Heiman D."/>
            <person name="Howarth C."/>
            <person name="Lui A."/>
            <person name="MacDonald P.J.P."/>
            <person name="Montmayeur A."/>
            <person name="Murphy C."/>
            <person name="Neiman D."/>
            <person name="Pearson M."/>
            <person name="Priest M."/>
            <person name="Roberts A."/>
            <person name="Saif S."/>
            <person name="Shea T."/>
            <person name="Sisk P."/>
            <person name="Stolte C."/>
            <person name="Sykes S."/>
            <person name="Wortman J."/>
            <person name="Nusbaum C."/>
            <person name="Birren B."/>
        </authorList>
    </citation>
    <scope>NUCLEOTIDE SEQUENCE [LARGE SCALE GENOMIC DNA]</scope>
    <source>
        <strain evidence="4 5">YIT 11850</strain>
    </source>
</reference>
<keyword evidence="2" id="KW-0812">Transmembrane</keyword>
<feature type="transmembrane region" description="Helical" evidence="2">
    <location>
        <begin position="184"/>
        <end position="205"/>
    </location>
</feature>
<feature type="transmembrane region" description="Helical" evidence="2">
    <location>
        <begin position="244"/>
        <end position="262"/>
    </location>
</feature>
<feature type="transmembrane region" description="Helical" evidence="2">
    <location>
        <begin position="30"/>
        <end position="51"/>
    </location>
</feature>
<gene>
    <name evidence="4" type="ORF">HMPREF9453_01463</name>
</gene>
<feature type="transmembrane region" description="Helical" evidence="2">
    <location>
        <begin position="5"/>
        <end position="24"/>
    </location>
</feature>
<dbReference type="EMBL" id="ADLT01000049">
    <property type="protein sequence ID" value="EHO62598.1"/>
    <property type="molecule type" value="Genomic_DNA"/>
</dbReference>
<dbReference type="Pfam" id="PF00892">
    <property type="entry name" value="EamA"/>
    <property type="match status" value="2"/>
</dbReference>
<feature type="transmembrane region" description="Helical" evidence="2">
    <location>
        <begin position="268"/>
        <end position="285"/>
    </location>
</feature>
<organism evidence="4 5">
    <name type="scientific">Dialister succinatiphilus YIT 11850</name>
    <dbReference type="NCBI Taxonomy" id="742743"/>
    <lineage>
        <taxon>Bacteria</taxon>
        <taxon>Bacillati</taxon>
        <taxon>Bacillota</taxon>
        <taxon>Negativicutes</taxon>
        <taxon>Veillonellales</taxon>
        <taxon>Veillonellaceae</taxon>
        <taxon>Dialister</taxon>
    </lineage>
</organism>
<feature type="transmembrane region" description="Helical" evidence="2">
    <location>
        <begin position="63"/>
        <end position="84"/>
    </location>
</feature>
<comment type="caution">
    <text evidence="4">The sequence shown here is derived from an EMBL/GenBank/DDBJ whole genome shotgun (WGS) entry which is preliminary data.</text>
</comment>
<feature type="transmembrane region" description="Helical" evidence="2">
    <location>
        <begin position="152"/>
        <end position="172"/>
    </location>
</feature>
<comment type="similarity">
    <text evidence="1">Belongs to the EamA transporter family.</text>
</comment>
<dbReference type="eggNOG" id="COG0697">
    <property type="taxonomic scope" value="Bacteria"/>
</dbReference>
<dbReference type="InterPro" id="IPR000620">
    <property type="entry name" value="EamA_dom"/>
</dbReference>
<evidence type="ECO:0000256" key="2">
    <source>
        <dbReference type="SAM" id="Phobius"/>
    </source>
</evidence>
<dbReference type="GO" id="GO:0016020">
    <property type="term" value="C:membrane"/>
    <property type="evidence" value="ECO:0007669"/>
    <property type="project" value="InterPro"/>
</dbReference>
<feature type="domain" description="EamA" evidence="3">
    <location>
        <begin position="150"/>
        <end position="281"/>
    </location>
</feature>
<evidence type="ECO:0000259" key="3">
    <source>
        <dbReference type="Pfam" id="PF00892"/>
    </source>
</evidence>
<accession>H1D1H5</accession>
<dbReference type="STRING" id="742743.HMPREF9453_01463"/>
<dbReference type="AlphaFoldDB" id="H1D1H5"/>
<dbReference type="RefSeq" id="WP_008859957.1">
    <property type="nucleotide sequence ID" value="NZ_JH591188.1"/>
</dbReference>
<dbReference type="PROSITE" id="PS51257">
    <property type="entry name" value="PROKAR_LIPOPROTEIN"/>
    <property type="match status" value="1"/>
</dbReference>
<dbReference type="PATRIC" id="fig|742743.3.peg.1490"/>
<dbReference type="Proteomes" id="UP000003277">
    <property type="component" value="Unassembled WGS sequence"/>
</dbReference>
<protein>
    <recommendedName>
        <fullName evidence="3">EamA domain-containing protein</fullName>
    </recommendedName>
</protein>
<feature type="domain" description="EamA" evidence="3">
    <location>
        <begin position="7"/>
        <end position="136"/>
    </location>
</feature>
<dbReference type="SUPFAM" id="SSF103481">
    <property type="entry name" value="Multidrug resistance efflux transporter EmrE"/>
    <property type="match status" value="2"/>
</dbReference>
<evidence type="ECO:0000313" key="4">
    <source>
        <dbReference type="EMBL" id="EHO62598.1"/>
    </source>
</evidence>
<evidence type="ECO:0000313" key="5">
    <source>
        <dbReference type="Proteomes" id="UP000003277"/>
    </source>
</evidence>
<feature type="transmembrane region" description="Helical" evidence="2">
    <location>
        <begin position="90"/>
        <end position="114"/>
    </location>
</feature>
<dbReference type="HOGENOM" id="CLU_033863_6_0_9"/>